<evidence type="ECO:0000256" key="1">
    <source>
        <dbReference type="SAM" id="Phobius"/>
    </source>
</evidence>
<evidence type="ECO:0000313" key="3">
    <source>
        <dbReference type="Proteomes" id="UP001413721"/>
    </source>
</evidence>
<keyword evidence="1" id="KW-0472">Membrane</keyword>
<organism evidence="2 3">
    <name type="scientific">Tistrella arctica</name>
    <dbReference type="NCBI Taxonomy" id="3133430"/>
    <lineage>
        <taxon>Bacteria</taxon>
        <taxon>Pseudomonadati</taxon>
        <taxon>Pseudomonadota</taxon>
        <taxon>Alphaproteobacteria</taxon>
        <taxon>Geminicoccales</taxon>
        <taxon>Geminicoccaceae</taxon>
        <taxon>Tistrella</taxon>
    </lineage>
</organism>
<gene>
    <name evidence="2" type="ORF">WG926_12470</name>
</gene>
<proteinExistence type="predicted"/>
<dbReference type="InterPro" id="IPR018681">
    <property type="entry name" value="DUF2165_transmembrane"/>
</dbReference>
<keyword evidence="3" id="KW-1185">Reference proteome</keyword>
<feature type="transmembrane region" description="Helical" evidence="1">
    <location>
        <begin position="83"/>
        <end position="107"/>
    </location>
</feature>
<reference evidence="2 3" key="1">
    <citation type="submission" date="2024-03" db="EMBL/GenBank/DDBJ databases">
        <title>High-quality draft genome sequencing of Tistrella sp. BH-R2-4.</title>
        <authorList>
            <person name="Dong C."/>
        </authorList>
    </citation>
    <scope>NUCLEOTIDE SEQUENCE [LARGE SCALE GENOMIC DNA]</scope>
    <source>
        <strain evidence="2 3">BH-R2-4</strain>
    </source>
</reference>
<dbReference type="Proteomes" id="UP001413721">
    <property type="component" value="Unassembled WGS sequence"/>
</dbReference>
<dbReference type="Pfam" id="PF09933">
    <property type="entry name" value="DUF2165"/>
    <property type="match status" value="1"/>
</dbReference>
<name>A0ABU9YKA8_9PROT</name>
<feature type="transmembrane region" description="Helical" evidence="1">
    <location>
        <begin position="160"/>
        <end position="177"/>
    </location>
</feature>
<evidence type="ECO:0000313" key="2">
    <source>
        <dbReference type="EMBL" id="MEN2989121.1"/>
    </source>
</evidence>
<accession>A0ABU9YKA8</accession>
<feature type="transmembrane region" description="Helical" evidence="1">
    <location>
        <begin position="128"/>
        <end position="148"/>
    </location>
</feature>
<keyword evidence="1" id="KW-0812">Transmembrane</keyword>
<keyword evidence="1" id="KW-1133">Transmembrane helix</keyword>
<protein>
    <submittedName>
        <fullName evidence="2">DUF2165 domain-containing protein</fullName>
    </submittedName>
</protein>
<feature type="transmembrane region" description="Helical" evidence="1">
    <location>
        <begin position="28"/>
        <end position="46"/>
    </location>
</feature>
<sequence length="181" mass="19450">MAARAGAGSGAASVWSTGMLAPRIAKTLMVLGLAAFAILVTVNNITDYGSNFAFVSHVLSMDDTFPDNALLWRAITDPTLWHIGYWLIIAGEGVTGALFLAAAVAMFRTLSAPASGFARAKRLVHYGAATGFLVWFVGFMIVGGEWFAMWQSSVWNGQDAAFRFYMTILGVLIYVSLPDPD</sequence>
<comment type="caution">
    <text evidence="2">The sequence shown here is derived from an EMBL/GenBank/DDBJ whole genome shotgun (WGS) entry which is preliminary data.</text>
</comment>
<dbReference type="EMBL" id="JBBKTW010000004">
    <property type="protein sequence ID" value="MEN2989121.1"/>
    <property type="molecule type" value="Genomic_DNA"/>
</dbReference>